<evidence type="ECO:0000313" key="3">
    <source>
        <dbReference type="Proteomes" id="UP000591071"/>
    </source>
</evidence>
<protein>
    <submittedName>
        <fullName evidence="2">VOC family protein</fullName>
    </submittedName>
</protein>
<dbReference type="AlphaFoldDB" id="A0A848BSP1"/>
<organism evidence="2 3">
    <name type="scientific">Megasphaera hexanoica</name>
    <dbReference type="NCBI Taxonomy" id="1675036"/>
    <lineage>
        <taxon>Bacteria</taxon>
        <taxon>Bacillati</taxon>
        <taxon>Bacillota</taxon>
        <taxon>Negativicutes</taxon>
        <taxon>Veillonellales</taxon>
        <taxon>Veillonellaceae</taxon>
        <taxon>Megasphaera</taxon>
    </lineage>
</organism>
<dbReference type="Pfam" id="PF00903">
    <property type="entry name" value="Glyoxalase"/>
    <property type="match status" value="1"/>
</dbReference>
<dbReference type="PROSITE" id="PS51819">
    <property type="entry name" value="VOC"/>
    <property type="match status" value="1"/>
</dbReference>
<comment type="caution">
    <text evidence="2">The sequence shown here is derived from an EMBL/GenBank/DDBJ whole genome shotgun (WGS) entry which is preliminary data.</text>
</comment>
<feature type="domain" description="VOC" evidence="1">
    <location>
        <begin position="6"/>
        <end position="130"/>
    </location>
</feature>
<dbReference type="EMBL" id="JABAFG010000001">
    <property type="protein sequence ID" value="NME27184.1"/>
    <property type="molecule type" value="Genomic_DNA"/>
</dbReference>
<name>A0A848BSP1_9FIRM</name>
<dbReference type="InterPro" id="IPR004360">
    <property type="entry name" value="Glyas_Fos-R_dOase_dom"/>
</dbReference>
<dbReference type="Gene3D" id="3.10.180.10">
    <property type="entry name" value="2,3-Dihydroxybiphenyl 1,2-Dioxygenase, domain 1"/>
    <property type="match status" value="1"/>
</dbReference>
<sequence>MSLIKGIHHAALKCADLEKFQETVHFYRDVLGLPVLRRWGNEEKAGIMFDTGDGLIEIFASGSASCTTGSVNHFALATDDTDACIAAVRQAGYTIAVEPKDITIASQPPFPARIAFAIGPCGEEIEFFQEK</sequence>
<evidence type="ECO:0000313" key="2">
    <source>
        <dbReference type="EMBL" id="NME27184.1"/>
    </source>
</evidence>
<dbReference type="Proteomes" id="UP000591071">
    <property type="component" value="Unassembled WGS sequence"/>
</dbReference>
<dbReference type="InterPro" id="IPR029068">
    <property type="entry name" value="Glyas_Bleomycin-R_OHBP_Dase"/>
</dbReference>
<accession>A0A848BSP1</accession>
<dbReference type="RefSeq" id="WP_170087035.1">
    <property type="nucleotide sequence ID" value="NZ_JABAFG010000001.1"/>
</dbReference>
<proteinExistence type="predicted"/>
<evidence type="ECO:0000259" key="1">
    <source>
        <dbReference type="PROSITE" id="PS51819"/>
    </source>
</evidence>
<dbReference type="SUPFAM" id="SSF54593">
    <property type="entry name" value="Glyoxalase/Bleomycin resistance protein/Dihydroxybiphenyl dioxygenase"/>
    <property type="match status" value="1"/>
</dbReference>
<gene>
    <name evidence="2" type="ORF">HF872_00885</name>
</gene>
<reference evidence="2 3" key="1">
    <citation type="submission" date="2020-04" db="EMBL/GenBank/DDBJ databases">
        <authorList>
            <person name="Hitch T.C.A."/>
            <person name="Wylensek D."/>
            <person name="Clavel T."/>
        </authorList>
    </citation>
    <scope>NUCLEOTIDE SEQUENCE [LARGE SCALE GENOMIC DNA]</scope>
    <source>
        <strain evidence="2 3">Oil-RF-744-FAT-WT-6-1</strain>
    </source>
</reference>
<dbReference type="InterPro" id="IPR037523">
    <property type="entry name" value="VOC_core"/>
</dbReference>